<dbReference type="GO" id="GO:0005524">
    <property type="term" value="F:ATP binding"/>
    <property type="evidence" value="ECO:0007669"/>
    <property type="project" value="InterPro"/>
</dbReference>
<dbReference type="Pfam" id="PF00270">
    <property type="entry name" value="DEAD"/>
    <property type="match status" value="1"/>
</dbReference>
<feature type="non-terminal residue" evidence="2">
    <location>
        <position position="74"/>
    </location>
</feature>
<dbReference type="STRING" id="230819.A0A5C3KJ90"/>
<dbReference type="GO" id="GO:0003676">
    <property type="term" value="F:nucleic acid binding"/>
    <property type="evidence" value="ECO:0007669"/>
    <property type="project" value="InterPro"/>
</dbReference>
<feature type="domain" description="DEAD/DEAH-box helicase" evidence="1">
    <location>
        <begin position="7"/>
        <end position="67"/>
    </location>
</feature>
<keyword evidence="3" id="KW-1185">Reference proteome</keyword>
<protein>
    <recommendedName>
        <fullName evidence="1">DEAD/DEAH-box helicase domain-containing protein</fullName>
    </recommendedName>
</protein>
<sequence length="74" mass="8056">PCVFQTRDALNQLENKNDCVTIARTGLGKTLTFWMPLLFNGGGIKIVVTALNVLGEQNVAELARLGIRAVNWDG</sequence>
<organism evidence="2 3">
    <name type="scientific">Coprinopsis marcescibilis</name>
    <name type="common">Agaric fungus</name>
    <name type="synonym">Psathyrella marcescibilis</name>
    <dbReference type="NCBI Taxonomy" id="230819"/>
    <lineage>
        <taxon>Eukaryota</taxon>
        <taxon>Fungi</taxon>
        <taxon>Dikarya</taxon>
        <taxon>Basidiomycota</taxon>
        <taxon>Agaricomycotina</taxon>
        <taxon>Agaricomycetes</taxon>
        <taxon>Agaricomycetidae</taxon>
        <taxon>Agaricales</taxon>
        <taxon>Agaricineae</taxon>
        <taxon>Psathyrellaceae</taxon>
        <taxon>Coprinopsis</taxon>
    </lineage>
</organism>
<evidence type="ECO:0000313" key="3">
    <source>
        <dbReference type="Proteomes" id="UP000307440"/>
    </source>
</evidence>
<accession>A0A5C3KJ90</accession>
<dbReference type="InterPro" id="IPR027417">
    <property type="entry name" value="P-loop_NTPase"/>
</dbReference>
<dbReference type="OrthoDB" id="10261556at2759"/>
<name>A0A5C3KJ90_COPMA</name>
<dbReference type="Proteomes" id="UP000307440">
    <property type="component" value="Unassembled WGS sequence"/>
</dbReference>
<dbReference type="EMBL" id="ML210311">
    <property type="protein sequence ID" value="TFK20132.1"/>
    <property type="molecule type" value="Genomic_DNA"/>
</dbReference>
<proteinExistence type="predicted"/>
<reference evidence="2 3" key="1">
    <citation type="journal article" date="2019" name="Nat. Ecol. Evol.">
        <title>Megaphylogeny resolves global patterns of mushroom evolution.</title>
        <authorList>
            <person name="Varga T."/>
            <person name="Krizsan K."/>
            <person name="Foldi C."/>
            <person name="Dima B."/>
            <person name="Sanchez-Garcia M."/>
            <person name="Sanchez-Ramirez S."/>
            <person name="Szollosi G.J."/>
            <person name="Szarkandi J.G."/>
            <person name="Papp V."/>
            <person name="Albert L."/>
            <person name="Andreopoulos W."/>
            <person name="Angelini C."/>
            <person name="Antonin V."/>
            <person name="Barry K.W."/>
            <person name="Bougher N.L."/>
            <person name="Buchanan P."/>
            <person name="Buyck B."/>
            <person name="Bense V."/>
            <person name="Catcheside P."/>
            <person name="Chovatia M."/>
            <person name="Cooper J."/>
            <person name="Damon W."/>
            <person name="Desjardin D."/>
            <person name="Finy P."/>
            <person name="Geml J."/>
            <person name="Haridas S."/>
            <person name="Hughes K."/>
            <person name="Justo A."/>
            <person name="Karasinski D."/>
            <person name="Kautmanova I."/>
            <person name="Kiss B."/>
            <person name="Kocsube S."/>
            <person name="Kotiranta H."/>
            <person name="LaButti K.M."/>
            <person name="Lechner B.E."/>
            <person name="Liimatainen K."/>
            <person name="Lipzen A."/>
            <person name="Lukacs Z."/>
            <person name="Mihaltcheva S."/>
            <person name="Morgado L.N."/>
            <person name="Niskanen T."/>
            <person name="Noordeloos M.E."/>
            <person name="Ohm R.A."/>
            <person name="Ortiz-Santana B."/>
            <person name="Ovrebo C."/>
            <person name="Racz N."/>
            <person name="Riley R."/>
            <person name="Savchenko A."/>
            <person name="Shiryaev A."/>
            <person name="Soop K."/>
            <person name="Spirin V."/>
            <person name="Szebenyi C."/>
            <person name="Tomsovsky M."/>
            <person name="Tulloss R.E."/>
            <person name="Uehling J."/>
            <person name="Grigoriev I.V."/>
            <person name="Vagvolgyi C."/>
            <person name="Papp T."/>
            <person name="Martin F.M."/>
            <person name="Miettinen O."/>
            <person name="Hibbett D.S."/>
            <person name="Nagy L.G."/>
        </authorList>
    </citation>
    <scope>NUCLEOTIDE SEQUENCE [LARGE SCALE GENOMIC DNA]</scope>
    <source>
        <strain evidence="2 3">CBS 121175</strain>
    </source>
</reference>
<evidence type="ECO:0000313" key="2">
    <source>
        <dbReference type="EMBL" id="TFK20132.1"/>
    </source>
</evidence>
<dbReference type="InterPro" id="IPR011545">
    <property type="entry name" value="DEAD/DEAH_box_helicase_dom"/>
</dbReference>
<dbReference type="AlphaFoldDB" id="A0A5C3KJ90"/>
<feature type="non-terminal residue" evidence="2">
    <location>
        <position position="1"/>
    </location>
</feature>
<evidence type="ECO:0000259" key="1">
    <source>
        <dbReference type="Pfam" id="PF00270"/>
    </source>
</evidence>
<gene>
    <name evidence="2" type="ORF">FA15DRAFT_552275</name>
</gene>
<dbReference type="Gene3D" id="3.40.50.300">
    <property type="entry name" value="P-loop containing nucleotide triphosphate hydrolases"/>
    <property type="match status" value="1"/>
</dbReference>
<dbReference type="SUPFAM" id="SSF52540">
    <property type="entry name" value="P-loop containing nucleoside triphosphate hydrolases"/>
    <property type="match status" value="1"/>
</dbReference>